<evidence type="ECO:0000256" key="2">
    <source>
        <dbReference type="SAM" id="Phobius"/>
    </source>
</evidence>
<organism evidence="3 4">
    <name type="scientific">Gymnopus androsaceus JB14</name>
    <dbReference type="NCBI Taxonomy" id="1447944"/>
    <lineage>
        <taxon>Eukaryota</taxon>
        <taxon>Fungi</taxon>
        <taxon>Dikarya</taxon>
        <taxon>Basidiomycota</taxon>
        <taxon>Agaricomycotina</taxon>
        <taxon>Agaricomycetes</taxon>
        <taxon>Agaricomycetidae</taxon>
        <taxon>Agaricales</taxon>
        <taxon>Marasmiineae</taxon>
        <taxon>Omphalotaceae</taxon>
        <taxon>Gymnopus</taxon>
    </lineage>
</organism>
<dbReference type="EMBL" id="ML769386">
    <property type="protein sequence ID" value="KAE9410152.1"/>
    <property type="molecule type" value="Genomic_DNA"/>
</dbReference>
<keyword evidence="2" id="KW-0812">Transmembrane</keyword>
<dbReference type="AlphaFoldDB" id="A0A6A4ID79"/>
<reference evidence="3" key="1">
    <citation type="journal article" date="2019" name="Environ. Microbiol.">
        <title>Fungal ecological strategies reflected in gene transcription - a case study of two litter decomposers.</title>
        <authorList>
            <person name="Barbi F."/>
            <person name="Kohler A."/>
            <person name="Barry K."/>
            <person name="Baskaran P."/>
            <person name="Daum C."/>
            <person name="Fauchery L."/>
            <person name="Ihrmark K."/>
            <person name="Kuo A."/>
            <person name="LaButti K."/>
            <person name="Lipzen A."/>
            <person name="Morin E."/>
            <person name="Grigoriev I.V."/>
            <person name="Henrissat B."/>
            <person name="Lindahl B."/>
            <person name="Martin F."/>
        </authorList>
    </citation>
    <scope>NUCLEOTIDE SEQUENCE</scope>
    <source>
        <strain evidence="3">JB14</strain>
    </source>
</reference>
<accession>A0A6A4ID79</accession>
<dbReference type="OrthoDB" id="3248909at2759"/>
<evidence type="ECO:0000313" key="3">
    <source>
        <dbReference type="EMBL" id="KAE9410152.1"/>
    </source>
</evidence>
<dbReference type="PANTHER" id="PTHR37544:SF3">
    <property type="entry name" value="SPRAY"/>
    <property type="match status" value="1"/>
</dbReference>
<feature type="region of interest" description="Disordered" evidence="1">
    <location>
        <begin position="1"/>
        <end position="77"/>
    </location>
</feature>
<dbReference type="Proteomes" id="UP000799118">
    <property type="component" value="Unassembled WGS sequence"/>
</dbReference>
<proteinExistence type="predicted"/>
<sequence>MYRASHSYMSEQSTHSTEEAKTSGESSGRERPMSDSNIPQLPKGAAVPQPIRSPMKKTHIQADSISPPATPTPTQRLLDSESQAQYAAYPEEKPEPWATQNQERTVWIPYPLTTAIGLEVALHFSNKNNGWPAHGNASDDESVWHYIYTLPTSFVAMILVGLWAWTDIEVKKMQPYVDLIHGDSPPQKSLLLDYTRTNNFFVWTQAARNKHYLVALTTLMVLLTLSFQPLAGALLVVNLTSFQMPDINIHNLAHISLNQNSNFNDLTSFLTAAGFASASVQYSVPNPPFTSNPYTVAPFELPGGITINGTSLYANTSAVKSSPNCQPAPVTMTQLGGGSWNNSISVQGCSLQWVVNNTTDILFGANATNCSSSTPQFSPVAFWFFEYTPSARASATICSPTIDLFDVEITYDLAANNVTTVTELGPFTSSSNFSSAAGNVTGAPLNGRAYNGIEFNLTDPDQFVLARQAAIQLQLPAAVLQFAQQSSAGLQGSFTADSFADLSSQVYTIYLMILAQTVYFIPSSELNTLQVKSMVERVFLSPVAVHLLAIGLIILAIFGTIAQLFHRFDRRQLRLRHAPGTIASAVSIGGTAAMGQLLAGRQEQKDIDQVLSNKKFRIDPRSMKIIMEGEEGYDYASSPRDRRKSVFAALQGHNWGGRTPTSPLKSA</sequence>
<keyword evidence="4" id="KW-1185">Reference proteome</keyword>
<dbReference type="Pfam" id="PF11915">
    <property type="entry name" value="DUF3433"/>
    <property type="match status" value="1"/>
</dbReference>
<keyword evidence="2" id="KW-0472">Membrane</keyword>
<feature type="compositionally biased region" description="Basic and acidic residues" evidence="1">
    <location>
        <begin position="16"/>
        <end position="33"/>
    </location>
</feature>
<evidence type="ECO:0000256" key="1">
    <source>
        <dbReference type="SAM" id="MobiDB-lite"/>
    </source>
</evidence>
<feature type="transmembrane region" description="Helical" evidence="2">
    <location>
        <begin position="146"/>
        <end position="165"/>
    </location>
</feature>
<name>A0A6A4ID79_9AGAR</name>
<feature type="transmembrane region" description="Helical" evidence="2">
    <location>
        <begin position="543"/>
        <end position="565"/>
    </location>
</feature>
<gene>
    <name evidence="3" type="ORF">BT96DRAFT_1012389</name>
</gene>
<keyword evidence="2" id="KW-1133">Transmembrane helix</keyword>
<dbReference type="PANTHER" id="PTHR37544">
    <property type="entry name" value="SPRAY-RELATED"/>
    <property type="match status" value="1"/>
</dbReference>
<protein>
    <submittedName>
        <fullName evidence="3">Uncharacterized protein</fullName>
    </submittedName>
</protein>
<evidence type="ECO:0000313" key="4">
    <source>
        <dbReference type="Proteomes" id="UP000799118"/>
    </source>
</evidence>
<feature type="transmembrane region" description="Helical" evidence="2">
    <location>
        <begin position="212"/>
        <end position="237"/>
    </location>
</feature>
<dbReference type="InterPro" id="IPR021840">
    <property type="entry name" value="DUF3433"/>
</dbReference>